<dbReference type="HOGENOM" id="CLU_030895_0_0_1"/>
<feature type="region of interest" description="Disordered" evidence="1">
    <location>
        <begin position="350"/>
        <end position="386"/>
    </location>
</feature>
<protein>
    <recommendedName>
        <fullName evidence="4">Origin recognition complex subunit 6</fullName>
    </recommendedName>
</protein>
<feature type="region of interest" description="Disordered" evidence="1">
    <location>
        <begin position="285"/>
        <end position="338"/>
    </location>
</feature>
<name>A0A067PXX3_9AGAM</name>
<feature type="region of interest" description="Disordered" evidence="1">
    <location>
        <begin position="227"/>
        <end position="249"/>
    </location>
</feature>
<feature type="compositionally biased region" description="Acidic residues" evidence="1">
    <location>
        <begin position="285"/>
        <end position="298"/>
    </location>
</feature>
<feature type="region of interest" description="Disordered" evidence="1">
    <location>
        <begin position="457"/>
        <end position="499"/>
    </location>
</feature>
<dbReference type="Proteomes" id="UP000027265">
    <property type="component" value="Unassembled WGS sequence"/>
</dbReference>
<sequence length="499" mass="53546">MSHPGFAPRALTIFDQAKAKDPKFRWGRQAKLLAGVSLAVAFREANQADSLRDIAYLLNEPYPALTRKFTSLARSLNISITAADPSQHLPALQSHLIYLIRPPTRPSTPEIPQTLVDIVSPIHPQIPSVIRTSSSICSLLFSSSSFTASHLSPATAPLLYLPTAPTATAILLLAIESALQRSLPNITSLAGALGSRLGVGKGVIMQRYHVLLEALVVAAEGLPWLDNGEKPGKGHAKGKTKEGGKTKATKRTLVARGLKDVLQFWEEIWGKVAEEKEKPVLDLECGSEEGETNDDEQSEASFSSISVGGSESGTLKGLGPKRPSPSCDVGPSVKKRKRVPKALEHASQFLLNPLSVPPMPRTPSGPQPASSPSDLSSAISPQPSHDLPFHLLTTMSPSLTQAPTRLQLLVAQRGGEVEIGDEDLFEEGELEGFVRGEEEIEALRRTMSFESDTVLNVGSRGESRGHAINEEGSAVGGKKRKVVGRIGPRGGGERWRGER</sequence>
<evidence type="ECO:0000313" key="2">
    <source>
        <dbReference type="EMBL" id="KDQ59544.1"/>
    </source>
</evidence>
<dbReference type="InParanoid" id="A0A067PXX3"/>
<keyword evidence="3" id="KW-1185">Reference proteome</keyword>
<dbReference type="AlphaFoldDB" id="A0A067PXX3"/>
<proteinExistence type="predicted"/>
<dbReference type="OrthoDB" id="2527864at2759"/>
<accession>A0A067PXX3</accession>
<organism evidence="2 3">
    <name type="scientific">Jaapia argillacea MUCL 33604</name>
    <dbReference type="NCBI Taxonomy" id="933084"/>
    <lineage>
        <taxon>Eukaryota</taxon>
        <taxon>Fungi</taxon>
        <taxon>Dikarya</taxon>
        <taxon>Basidiomycota</taxon>
        <taxon>Agaricomycotina</taxon>
        <taxon>Agaricomycetes</taxon>
        <taxon>Agaricomycetidae</taxon>
        <taxon>Jaapiales</taxon>
        <taxon>Jaapiaceae</taxon>
        <taxon>Jaapia</taxon>
    </lineage>
</organism>
<feature type="compositionally biased region" description="Low complexity" evidence="1">
    <location>
        <begin position="367"/>
        <end position="382"/>
    </location>
</feature>
<evidence type="ECO:0000313" key="3">
    <source>
        <dbReference type="Proteomes" id="UP000027265"/>
    </source>
</evidence>
<gene>
    <name evidence="2" type="ORF">JAAARDRAFT_33124</name>
</gene>
<evidence type="ECO:0008006" key="4">
    <source>
        <dbReference type="Google" id="ProtNLM"/>
    </source>
</evidence>
<evidence type="ECO:0000256" key="1">
    <source>
        <dbReference type="SAM" id="MobiDB-lite"/>
    </source>
</evidence>
<feature type="compositionally biased region" description="Pro residues" evidence="1">
    <location>
        <begin position="355"/>
        <end position="366"/>
    </location>
</feature>
<feature type="compositionally biased region" description="Low complexity" evidence="1">
    <location>
        <begin position="299"/>
        <end position="313"/>
    </location>
</feature>
<reference evidence="3" key="1">
    <citation type="journal article" date="2014" name="Proc. Natl. Acad. Sci. U.S.A.">
        <title>Extensive sampling of basidiomycete genomes demonstrates inadequacy of the white-rot/brown-rot paradigm for wood decay fungi.</title>
        <authorList>
            <person name="Riley R."/>
            <person name="Salamov A.A."/>
            <person name="Brown D.W."/>
            <person name="Nagy L.G."/>
            <person name="Floudas D."/>
            <person name="Held B.W."/>
            <person name="Levasseur A."/>
            <person name="Lombard V."/>
            <person name="Morin E."/>
            <person name="Otillar R."/>
            <person name="Lindquist E.A."/>
            <person name="Sun H."/>
            <person name="LaButti K.M."/>
            <person name="Schmutz J."/>
            <person name="Jabbour D."/>
            <person name="Luo H."/>
            <person name="Baker S.E."/>
            <person name="Pisabarro A.G."/>
            <person name="Walton J.D."/>
            <person name="Blanchette R.A."/>
            <person name="Henrissat B."/>
            <person name="Martin F."/>
            <person name="Cullen D."/>
            <person name="Hibbett D.S."/>
            <person name="Grigoriev I.V."/>
        </authorList>
    </citation>
    <scope>NUCLEOTIDE SEQUENCE [LARGE SCALE GENOMIC DNA]</scope>
    <source>
        <strain evidence="3">MUCL 33604</strain>
    </source>
</reference>
<dbReference type="EMBL" id="KL197715">
    <property type="protein sequence ID" value="KDQ59544.1"/>
    <property type="molecule type" value="Genomic_DNA"/>
</dbReference>
<dbReference type="STRING" id="933084.A0A067PXX3"/>